<dbReference type="RefSeq" id="XP_029736925.1">
    <property type="nucleotide sequence ID" value="XM_029886612.1"/>
</dbReference>
<dbReference type="GeneID" id="40728915"/>
<feature type="compositionally biased region" description="Low complexity" evidence="3">
    <location>
        <begin position="450"/>
        <end position="467"/>
    </location>
</feature>
<dbReference type="SMART" id="SM00360">
    <property type="entry name" value="RRM"/>
    <property type="match status" value="3"/>
</dbReference>
<feature type="compositionally biased region" description="Low complexity" evidence="3">
    <location>
        <begin position="425"/>
        <end position="443"/>
    </location>
</feature>
<dbReference type="CDD" id="cd00590">
    <property type="entry name" value="RRM_SF"/>
    <property type="match status" value="1"/>
</dbReference>
<keyword evidence="1 2" id="KW-0694">RNA-binding</keyword>
<keyword evidence="6" id="KW-1185">Reference proteome</keyword>
<evidence type="ECO:0000313" key="5">
    <source>
        <dbReference type="EMBL" id="TKY84940.1"/>
    </source>
</evidence>
<dbReference type="InterPro" id="IPR000504">
    <property type="entry name" value="RRM_dom"/>
</dbReference>
<feature type="compositionally biased region" description="Low complexity" evidence="3">
    <location>
        <begin position="214"/>
        <end position="234"/>
    </location>
</feature>
<evidence type="ECO:0000256" key="1">
    <source>
        <dbReference type="ARBA" id="ARBA00022884"/>
    </source>
</evidence>
<feature type="region of interest" description="Disordered" evidence="3">
    <location>
        <begin position="425"/>
        <end position="473"/>
    </location>
</feature>
<evidence type="ECO:0000313" key="6">
    <source>
        <dbReference type="Proteomes" id="UP000306050"/>
    </source>
</evidence>
<organism evidence="5 6">
    <name type="scientific">Sporisorium graminicola</name>
    <dbReference type="NCBI Taxonomy" id="280036"/>
    <lineage>
        <taxon>Eukaryota</taxon>
        <taxon>Fungi</taxon>
        <taxon>Dikarya</taxon>
        <taxon>Basidiomycota</taxon>
        <taxon>Ustilaginomycotina</taxon>
        <taxon>Ustilaginomycetes</taxon>
        <taxon>Ustilaginales</taxon>
        <taxon>Ustilaginaceae</taxon>
        <taxon>Sporisorium</taxon>
    </lineage>
</organism>
<dbReference type="Gene3D" id="3.30.70.330">
    <property type="match status" value="3"/>
</dbReference>
<dbReference type="EMBL" id="SRRM01000021">
    <property type="protein sequence ID" value="TKY84940.1"/>
    <property type="molecule type" value="Genomic_DNA"/>
</dbReference>
<evidence type="ECO:0000256" key="2">
    <source>
        <dbReference type="PROSITE-ProRule" id="PRU00176"/>
    </source>
</evidence>
<feature type="compositionally biased region" description="Polar residues" evidence="3">
    <location>
        <begin position="251"/>
        <end position="262"/>
    </location>
</feature>
<feature type="region of interest" description="Disordered" evidence="3">
    <location>
        <begin position="214"/>
        <end position="238"/>
    </location>
</feature>
<dbReference type="InterPro" id="IPR052462">
    <property type="entry name" value="SLIRP/GR-RBP-like"/>
</dbReference>
<feature type="domain" description="RRM" evidence="4">
    <location>
        <begin position="321"/>
        <end position="399"/>
    </location>
</feature>
<comment type="caution">
    <text evidence="5">The sequence shown here is derived from an EMBL/GenBank/DDBJ whole genome shotgun (WGS) entry which is preliminary data.</text>
</comment>
<evidence type="ECO:0000259" key="4">
    <source>
        <dbReference type="PROSITE" id="PS50102"/>
    </source>
</evidence>
<feature type="domain" description="RRM" evidence="4">
    <location>
        <begin position="29"/>
        <end position="106"/>
    </location>
</feature>
<dbReference type="SUPFAM" id="SSF54928">
    <property type="entry name" value="RNA-binding domain, RBD"/>
    <property type="match status" value="3"/>
</dbReference>
<dbReference type="Proteomes" id="UP000306050">
    <property type="component" value="Chromosome SGRAM_8"/>
</dbReference>
<evidence type="ECO:0000256" key="3">
    <source>
        <dbReference type="SAM" id="MobiDB-lite"/>
    </source>
</evidence>
<feature type="region of interest" description="Disordered" evidence="3">
    <location>
        <begin position="251"/>
        <end position="275"/>
    </location>
</feature>
<proteinExistence type="predicted"/>
<accession>A0A4U7KL72</accession>
<dbReference type="OrthoDB" id="8093034at2759"/>
<sequence length="473" mass="51132">MTYVPAQTGPVTSSSPSSQRVNMAMVLRPLVHVANLPATTTERDLREMFGSLGTIQSAKVVTSRAAGGLAYGFVEYVDLASAERAIRTMDGWLWFGTPIKVCWARHSMHPDAVAESMDAERAVAMRSSAGNAHLFVGDLAPEVDDGVLRAFFSRFASLVDVRVMYDPETGKSRGFGFISFRSKGDAEECIALTQGQWLGGRQIRINWASQKNQNQSAASASPAATGLVSSSSSSHPDLPALAQRQASNLSITSSAPSGYATPSTPPSYDPASTMPLLPRRHTTLASQPRLPSSLPTTLNQPANTAKYNYDAVLAEAPASQTSVYVGNISPLTTQQDLIRIFAPFNHGQPLEARIPPPPGRGYGFVTLASHEQAASAICSLSIQGVFLHSRWLRFGWQKERGPLQPTLQHRAESAPEAMLYTLHRQAPPQTGQQQQQQQQQQPRSAPPIPQASRQQASQPPRSSSSSSNEFQPF</sequence>
<dbReference type="GO" id="GO:0003723">
    <property type="term" value="F:RNA binding"/>
    <property type="evidence" value="ECO:0007669"/>
    <property type="project" value="UniProtKB-UniRule"/>
</dbReference>
<name>A0A4U7KL72_9BASI</name>
<protein>
    <recommendedName>
        <fullName evidence="4">RRM domain-containing protein</fullName>
    </recommendedName>
</protein>
<dbReference type="KEGG" id="sgra:EX895_006020"/>
<feature type="domain" description="RRM" evidence="4">
    <location>
        <begin position="132"/>
        <end position="210"/>
    </location>
</feature>
<dbReference type="InterPro" id="IPR035979">
    <property type="entry name" value="RBD_domain_sf"/>
</dbReference>
<dbReference type="PROSITE" id="PS50102">
    <property type="entry name" value="RRM"/>
    <property type="match status" value="3"/>
</dbReference>
<dbReference type="Pfam" id="PF00076">
    <property type="entry name" value="RRM_1"/>
    <property type="match status" value="3"/>
</dbReference>
<dbReference type="AlphaFoldDB" id="A0A4U7KL72"/>
<reference evidence="5 6" key="1">
    <citation type="submission" date="2019-05" db="EMBL/GenBank/DDBJ databases">
        <title>Sporisorium graminicola CBS 10092 draft sequencing and annotation.</title>
        <authorList>
            <person name="Solano-Gonzalez S."/>
            <person name="Caddick M.X."/>
            <person name="Darby A."/>
        </authorList>
    </citation>
    <scope>NUCLEOTIDE SEQUENCE [LARGE SCALE GENOMIC DNA]</scope>
    <source>
        <strain evidence="5 6">CBS 10092</strain>
    </source>
</reference>
<dbReference type="PANTHER" id="PTHR48027">
    <property type="entry name" value="HETEROGENEOUS NUCLEAR RIBONUCLEOPROTEIN 87F-RELATED"/>
    <property type="match status" value="1"/>
</dbReference>
<dbReference type="InterPro" id="IPR012677">
    <property type="entry name" value="Nucleotide-bd_a/b_plait_sf"/>
</dbReference>
<gene>
    <name evidence="5" type="ORF">EX895_006020</name>
</gene>